<sequence length="437" mass="50167">MVADIRKNKRNSMDNILIGERLCVGPVQVKDGVFHFFKSHFQKKVNNKSRLDGLPINQISASANCSMEEIFSLDEVWSALCECDGNKALGPDGLNLNFIRSNWDAIKRDFIQFMEEFYSDGSVVKHLKSIFVALVSKLRNLLSSKDYRPIGLVGAAYKILAKVFANRLNRVMDTVINPSQVAFLKVLVNGSQTKEFQVERGLRQGDLLSPFMFNLVVEVLRCMFVKPSEKGLIKGVCFKNEGFQLTRLQLADDTILFIEPCMDYLLNAKRILRCFELVSELKINFHKSYLVKVGKKHLDEEVWAHAFRCVSASLSIMYLGMPLSGNLKREALWSPIVKKVEDILYPWNRGRIKDKGVSFSAKWNWHFGREHSSLWKMVICYKYGWRVDGLVWDSVEQKTFSSFMKSVCRLFDPRSVSSPTIKKGFHVVIGSRQRSRF</sequence>
<dbReference type="PANTHER" id="PTHR46890:SF50">
    <property type="entry name" value="RNA-DIRECTED DNA POLYMERASE, EUKARYOTA, REVERSE TRANSCRIPTASE ZINC-BINDING DOMAIN PROTEIN-RELATED"/>
    <property type="match status" value="1"/>
</dbReference>
<keyword evidence="3" id="KW-1185">Reference proteome</keyword>
<dbReference type="InterPro" id="IPR052343">
    <property type="entry name" value="Retrotransposon-Effector_Assoc"/>
</dbReference>
<evidence type="ECO:0000259" key="1">
    <source>
        <dbReference type="Pfam" id="PF00078"/>
    </source>
</evidence>
<reference evidence="2" key="1">
    <citation type="journal article" date="2023" name="Plant J.">
        <title>Genome sequences and population genomics provide insights into the demographic history, inbreeding, and mutation load of two 'living fossil' tree species of Dipteronia.</title>
        <authorList>
            <person name="Feng Y."/>
            <person name="Comes H.P."/>
            <person name="Chen J."/>
            <person name="Zhu S."/>
            <person name="Lu R."/>
            <person name="Zhang X."/>
            <person name="Li P."/>
            <person name="Qiu J."/>
            <person name="Olsen K.M."/>
            <person name="Qiu Y."/>
        </authorList>
    </citation>
    <scope>NUCLEOTIDE SEQUENCE</scope>
    <source>
        <strain evidence="2">KIB01</strain>
    </source>
</reference>
<protein>
    <recommendedName>
        <fullName evidence="1">Reverse transcriptase domain-containing protein</fullName>
    </recommendedName>
</protein>
<evidence type="ECO:0000313" key="3">
    <source>
        <dbReference type="Proteomes" id="UP001280121"/>
    </source>
</evidence>
<comment type="caution">
    <text evidence="2">The sequence shown here is derived from an EMBL/GenBank/DDBJ whole genome shotgun (WGS) entry which is preliminary data.</text>
</comment>
<dbReference type="Pfam" id="PF00078">
    <property type="entry name" value="RVT_1"/>
    <property type="match status" value="1"/>
</dbReference>
<dbReference type="SUPFAM" id="SSF56672">
    <property type="entry name" value="DNA/RNA polymerases"/>
    <property type="match status" value="1"/>
</dbReference>
<dbReference type="PANTHER" id="PTHR46890">
    <property type="entry name" value="NON-LTR RETROLELEMENT REVERSE TRANSCRIPTASE-LIKE PROTEIN-RELATED"/>
    <property type="match status" value="1"/>
</dbReference>
<feature type="domain" description="Reverse transcriptase" evidence="1">
    <location>
        <begin position="187"/>
        <end position="322"/>
    </location>
</feature>
<accession>A0AAD9TW21</accession>
<dbReference type="AlphaFoldDB" id="A0AAD9TW21"/>
<evidence type="ECO:0000313" key="2">
    <source>
        <dbReference type="EMBL" id="KAK2642988.1"/>
    </source>
</evidence>
<dbReference type="InterPro" id="IPR043502">
    <property type="entry name" value="DNA/RNA_pol_sf"/>
</dbReference>
<dbReference type="InterPro" id="IPR000477">
    <property type="entry name" value="RT_dom"/>
</dbReference>
<name>A0AAD9TW21_9ROSI</name>
<proteinExistence type="predicted"/>
<gene>
    <name evidence="2" type="ORF">Ddye_024751</name>
</gene>
<dbReference type="Proteomes" id="UP001280121">
    <property type="component" value="Unassembled WGS sequence"/>
</dbReference>
<organism evidence="2 3">
    <name type="scientific">Dipteronia dyeriana</name>
    <dbReference type="NCBI Taxonomy" id="168575"/>
    <lineage>
        <taxon>Eukaryota</taxon>
        <taxon>Viridiplantae</taxon>
        <taxon>Streptophyta</taxon>
        <taxon>Embryophyta</taxon>
        <taxon>Tracheophyta</taxon>
        <taxon>Spermatophyta</taxon>
        <taxon>Magnoliopsida</taxon>
        <taxon>eudicotyledons</taxon>
        <taxon>Gunneridae</taxon>
        <taxon>Pentapetalae</taxon>
        <taxon>rosids</taxon>
        <taxon>malvids</taxon>
        <taxon>Sapindales</taxon>
        <taxon>Sapindaceae</taxon>
        <taxon>Hippocastanoideae</taxon>
        <taxon>Acereae</taxon>
        <taxon>Dipteronia</taxon>
    </lineage>
</organism>
<dbReference type="EMBL" id="JANJYI010000007">
    <property type="protein sequence ID" value="KAK2642988.1"/>
    <property type="molecule type" value="Genomic_DNA"/>
</dbReference>